<dbReference type="Gene3D" id="3.30.420.250">
    <property type="match status" value="1"/>
</dbReference>
<evidence type="ECO:0000313" key="2">
    <source>
        <dbReference type="Proteomes" id="UP001310022"/>
    </source>
</evidence>
<comment type="caution">
    <text evidence="1">The sequence shown here is derived from an EMBL/GenBank/DDBJ whole genome shotgun (WGS) entry which is preliminary data.</text>
</comment>
<name>A0AAN5AJJ5_9BACT</name>
<accession>A0AAN5AJJ5</accession>
<evidence type="ECO:0008006" key="3">
    <source>
        <dbReference type="Google" id="ProtNLM"/>
    </source>
</evidence>
<dbReference type="CDD" id="cd24013">
    <property type="entry name" value="ASKHA_ATPase_BT3980-like"/>
    <property type="match status" value="1"/>
</dbReference>
<evidence type="ECO:0000313" key="1">
    <source>
        <dbReference type="EMBL" id="GJM61104.1"/>
    </source>
</evidence>
<proteinExistence type="predicted"/>
<dbReference type="AlphaFoldDB" id="A0AAN5AJJ5"/>
<dbReference type="EMBL" id="BQKE01000001">
    <property type="protein sequence ID" value="GJM61104.1"/>
    <property type="molecule type" value="Genomic_DNA"/>
</dbReference>
<dbReference type="Gene3D" id="3.30.420.260">
    <property type="match status" value="1"/>
</dbReference>
<protein>
    <recommendedName>
        <fullName evidence="3">DUF3822 family protein</fullName>
    </recommendedName>
</protein>
<gene>
    <name evidence="1" type="ORF">PEDI_16560</name>
</gene>
<dbReference type="Proteomes" id="UP001310022">
    <property type="component" value="Unassembled WGS sequence"/>
</dbReference>
<keyword evidence="2" id="KW-1185">Reference proteome</keyword>
<dbReference type="RefSeq" id="WP_338236723.1">
    <property type="nucleotide sequence ID" value="NZ_BQKE01000001.1"/>
</dbReference>
<sequence>MTAISTLNYQEVHHIQDSEKLVIDDLHHYDLLLQIGQRDVQACIIDSRDSRCLLLDDFILQESATEEDHVEKIRQLIEAHHLLPAGFWKRIKVAFKTNTFALVPSKFFIPDQAQNYLSLVAPVDHQKNLTFSAACMANQEVINVFSASQLLVDFLRNQYPLKELEFYHQGNAVINGIFEGSEDQQDQFHLFVDRFYLHIVYVNNRKLKFYNQFPIKSFDDYGQYAYMVMQEQELNRQDTEVQIHGFISANSAHFEKLKQIFPKLIAGKRPKNLFYPFYFDELAENAYFDILSMSLCK</sequence>
<organism evidence="1 2">
    <name type="scientific">Persicobacter diffluens</name>
    <dbReference type="NCBI Taxonomy" id="981"/>
    <lineage>
        <taxon>Bacteria</taxon>
        <taxon>Pseudomonadati</taxon>
        <taxon>Bacteroidota</taxon>
        <taxon>Cytophagia</taxon>
        <taxon>Cytophagales</taxon>
        <taxon>Persicobacteraceae</taxon>
        <taxon>Persicobacter</taxon>
    </lineage>
</organism>
<reference evidence="1 2" key="1">
    <citation type="submission" date="2021-12" db="EMBL/GenBank/DDBJ databases">
        <title>Genome sequencing of bacteria with rrn-lacking chromosome and rrn-plasmid.</title>
        <authorList>
            <person name="Anda M."/>
            <person name="Iwasaki W."/>
        </authorList>
    </citation>
    <scope>NUCLEOTIDE SEQUENCE [LARGE SCALE GENOMIC DNA]</scope>
    <source>
        <strain evidence="1 2">NBRC 15940</strain>
    </source>
</reference>
<dbReference type="InterPro" id="IPR024213">
    <property type="entry name" value="DUF3822"/>
</dbReference>
<dbReference type="Pfam" id="PF12864">
    <property type="entry name" value="DUF3822"/>
    <property type="match status" value="1"/>
</dbReference>